<keyword evidence="5" id="KW-0326">Glycosidase</keyword>
<dbReference type="EMBL" id="JAKOGI010000489">
    <property type="protein sequence ID" value="KAJ8434242.1"/>
    <property type="molecule type" value="Genomic_DNA"/>
</dbReference>
<dbReference type="OrthoDB" id="406631at2759"/>
<reference evidence="8" key="1">
    <citation type="submission" date="2022-04" db="EMBL/GenBank/DDBJ databases">
        <title>Carnegiea gigantea Genome sequencing and assembly v2.</title>
        <authorList>
            <person name="Copetti D."/>
            <person name="Sanderson M.J."/>
            <person name="Burquez A."/>
            <person name="Wojciechowski M.F."/>
        </authorList>
    </citation>
    <scope>NUCLEOTIDE SEQUENCE</scope>
    <source>
        <strain evidence="8">SGP5-SGP5p</strain>
        <tissue evidence="8">Aerial part</tissue>
    </source>
</reference>
<evidence type="ECO:0000259" key="7">
    <source>
        <dbReference type="Pfam" id="PF26410"/>
    </source>
</evidence>
<protein>
    <recommendedName>
        <fullName evidence="3">mannan endo-1,4-beta-mannosidase</fullName>
        <ecNumber evidence="3">3.2.1.78</ecNumber>
    </recommendedName>
</protein>
<comment type="caution">
    <text evidence="8">The sequence shown here is derived from an EMBL/GenBank/DDBJ whole genome shotgun (WGS) entry which is preliminary data.</text>
</comment>
<sequence length="178" mass="19683">MGINRKVLDSKISALLTVFALLGVSAAGDHLELDSDQGVMATLEEEAWTMVGKKGNQFILNGKPFYFNGFNTYWLMVFATDQSTQAKVSDVFKQASSVGLLGLDFVVCEAKKYKIRLILSLVNNWNDYGGKAQYVKWGKDAGLNVTSEDDFFSVPTLKTYYKNHVKASSSAKFHTSSP</sequence>
<dbReference type="Pfam" id="PF26410">
    <property type="entry name" value="GH5_mannosidase"/>
    <property type="match status" value="1"/>
</dbReference>
<feature type="domain" description="Glycoside hydrolase family 5" evidence="7">
    <location>
        <begin position="100"/>
        <end position="159"/>
    </location>
</feature>
<dbReference type="AlphaFoldDB" id="A0A9Q1K073"/>
<comment type="catalytic activity">
    <reaction evidence="1">
        <text>Random hydrolysis of (1-&gt;4)-beta-D-mannosidic linkages in mannans, galactomannans and glucomannans.</text>
        <dbReference type="EC" id="3.2.1.78"/>
    </reaction>
</comment>
<keyword evidence="6" id="KW-0732">Signal</keyword>
<name>A0A9Q1K073_9CARY</name>
<keyword evidence="4" id="KW-0378">Hydrolase</keyword>
<feature type="signal peptide" evidence="6">
    <location>
        <begin position="1"/>
        <end position="27"/>
    </location>
</feature>
<evidence type="ECO:0000256" key="1">
    <source>
        <dbReference type="ARBA" id="ARBA00001678"/>
    </source>
</evidence>
<evidence type="ECO:0000256" key="6">
    <source>
        <dbReference type="SAM" id="SignalP"/>
    </source>
</evidence>
<evidence type="ECO:0000256" key="5">
    <source>
        <dbReference type="ARBA" id="ARBA00023295"/>
    </source>
</evidence>
<evidence type="ECO:0000313" key="9">
    <source>
        <dbReference type="Proteomes" id="UP001153076"/>
    </source>
</evidence>
<evidence type="ECO:0000256" key="3">
    <source>
        <dbReference type="ARBA" id="ARBA00012706"/>
    </source>
</evidence>
<evidence type="ECO:0000256" key="4">
    <source>
        <dbReference type="ARBA" id="ARBA00022801"/>
    </source>
</evidence>
<feature type="chain" id="PRO_5040397133" description="mannan endo-1,4-beta-mannosidase" evidence="6">
    <location>
        <begin position="28"/>
        <end position="178"/>
    </location>
</feature>
<dbReference type="InterPro" id="IPR001547">
    <property type="entry name" value="Glyco_hydro_5"/>
</dbReference>
<dbReference type="GO" id="GO:0016985">
    <property type="term" value="F:mannan endo-1,4-beta-mannosidase activity"/>
    <property type="evidence" value="ECO:0007669"/>
    <property type="project" value="UniProtKB-EC"/>
</dbReference>
<dbReference type="InterPro" id="IPR017853">
    <property type="entry name" value="GH"/>
</dbReference>
<gene>
    <name evidence="8" type="ORF">Cgig2_010452</name>
</gene>
<dbReference type="Proteomes" id="UP001153076">
    <property type="component" value="Unassembled WGS sequence"/>
</dbReference>
<dbReference type="PANTHER" id="PTHR31451">
    <property type="match status" value="1"/>
</dbReference>
<dbReference type="Gene3D" id="3.20.20.80">
    <property type="entry name" value="Glycosidases"/>
    <property type="match status" value="1"/>
</dbReference>
<evidence type="ECO:0000313" key="8">
    <source>
        <dbReference type="EMBL" id="KAJ8434242.1"/>
    </source>
</evidence>
<comment type="similarity">
    <text evidence="2">Belongs to the glycosyl hydrolase 5 (cellulase A) family.</text>
</comment>
<accession>A0A9Q1K073</accession>
<organism evidence="8 9">
    <name type="scientific">Carnegiea gigantea</name>
    <dbReference type="NCBI Taxonomy" id="171969"/>
    <lineage>
        <taxon>Eukaryota</taxon>
        <taxon>Viridiplantae</taxon>
        <taxon>Streptophyta</taxon>
        <taxon>Embryophyta</taxon>
        <taxon>Tracheophyta</taxon>
        <taxon>Spermatophyta</taxon>
        <taxon>Magnoliopsida</taxon>
        <taxon>eudicotyledons</taxon>
        <taxon>Gunneridae</taxon>
        <taxon>Pentapetalae</taxon>
        <taxon>Caryophyllales</taxon>
        <taxon>Cactineae</taxon>
        <taxon>Cactaceae</taxon>
        <taxon>Cactoideae</taxon>
        <taxon>Echinocereeae</taxon>
        <taxon>Carnegiea</taxon>
    </lineage>
</organism>
<dbReference type="EC" id="3.2.1.78" evidence="3"/>
<dbReference type="PANTHER" id="PTHR31451:SF54">
    <property type="entry name" value="MANNAN ENDO-1,4-BETA-MANNOSIDASE 6"/>
    <property type="match status" value="1"/>
</dbReference>
<proteinExistence type="inferred from homology"/>
<dbReference type="InterPro" id="IPR045053">
    <property type="entry name" value="MAN-like"/>
</dbReference>
<keyword evidence="9" id="KW-1185">Reference proteome</keyword>
<evidence type="ECO:0000256" key="2">
    <source>
        <dbReference type="ARBA" id="ARBA00005641"/>
    </source>
</evidence>
<dbReference type="SUPFAM" id="SSF51445">
    <property type="entry name" value="(Trans)glycosidases"/>
    <property type="match status" value="1"/>
</dbReference>